<organism evidence="3 4">
    <name type="scientific">Flavisolibacter tropicus</name>
    <dbReference type="NCBI Taxonomy" id="1492898"/>
    <lineage>
        <taxon>Bacteria</taxon>
        <taxon>Pseudomonadati</taxon>
        <taxon>Bacteroidota</taxon>
        <taxon>Chitinophagia</taxon>
        <taxon>Chitinophagales</taxon>
        <taxon>Chitinophagaceae</taxon>
        <taxon>Flavisolibacter</taxon>
    </lineage>
</organism>
<dbReference type="EMBL" id="CP011390">
    <property type="protein sequence ID" value="ANE50824.1"/>
    <property type="molecule type" value="Genomic_DNA"/>
</dbReference>
<reference evidence="4" key="1">
    <citation type="submission" date="2015-01" db="EMBL/GenBank/DDBJ databases">
        <title>Flavisolibacter sp./LCS9/ whole genome sequencing.</title>
        <authorList>
            <person name="Kim M.K."/>
            <person name="Srinivasan S."/>
            <person name="Lee J.-J."/>
        </authorList>
    </citation>
    <scope>NUCLEOTIDE SEQUENCE [LARGE SCALE GENOMIC DNA]</scope>
    <source>
        <strain evidence="4">LCS9</strain>
    </source>
</reference>
<dbReference type="SUPFAM" id="SSF55961">
    <property type="entry name" value="Bet v1-like"/>
    <property type="match status" value="1"/>
</dbReference>
<dbReference type="InterPro" id="IPR023393">
    <property type="entry name" value="START-like_dom_sf"/>
</dbReference>
<evidence type="ECO:0000256" key="1">
    <source>
        <dbReference type="ARBA" id="ARBA00006817"/>
    </source>
</evidence>
<evidence type="ECO:0000259" key="2">
    <source>
        <dbReference type="Pfam" id="PF08327"/>
    </source>
</evidence>
<sequence>MNNLLLFEFSVNKENNTVTVTREFAASRDLVWDAWTKPELLDQWWAPRPYRNKTKKMDFRVGGYWLYAMISPENETHWCKADYQKIEDQVSYSCLDAFCDEEGNINVAFPRSQWNNRFSDNGDNTTVAITVQYNSLEDLEKVIQMGFKEGFTMGLNQLDELLQTVTTK</sequence>
<dbReference type="KEGG" id="fla:SY85_10215"/>
<keyword evidence="4" id="KW-1185">Reference proteome</keyword>
<dbReference type="RefSeq" id="WP_066404185.1">
    <property type="nucleotide sequence ID" value="NZ_CP011390.1"/>
</dbReference>
<dbReference type="InterPro" id="IPR013538">
    <property type="entry name" value="ASHA1/2-like_C"/>
</dbReference>
<dbReference type="Pfam" id="PF08327">
    <property type="entry name" value="AHSA1"/>
    <property type="match status" value="1"/>
</dbReference>
<dbReference type="AlphaFoldDB" id="A0A172TVB4"/>
<dbReference type="OrthoDB" id="9795306at2"/>
<dbReference type="STRING" id="1492898.SY85_10215"/>
<evidence type="ECO:0000313" key="4">
    <source>
        <dbReference type="Proteomes" id="UP000077177"/>
    </source>
</evidence>
<evidence type="ECO:0000313" key="3">
    <source>
        <dbReference type="EMBL" id="ANE50824.1"/>
    </source>
</evidence>
<name>A0A172TVB4_9BACT</name>
<dbReference type="Proteomes" id="UP000077177">
    <property type="component" value="Chromosome"/>
</dbReference>
<proteinExistence type="inferred from homology"/>
<dbReference type="Gene3D" id="3.30.530.20">
    <property type="match status" value="1"/>
</dbReference>
<protein>
    <submittedName>
        <fullName evidence="3">ATPase</fullName>
    </submittedName>
</protein>
<dbReference type="PATRIC" id="fig|1492898.3.peg.2195"/>
<accession>A0A172TVB4</accession>
<gene>
    <name evidence="3" type="ORF">SY85_10215</name>
</gene>
<comment type="similarity">
    <text evidence="1">Belongs to the AHA1 family.</text>
</comment>
<reference evidence="3 4" key="2">
    <citation type="journal article" date="2016" name="Int. J. Syst. Evol. Microbiol.">
        <title>Flavisolibacter tropicus sp. nov., isolated from tropical soil.</title>
        <authorList>
            <person name="Lee J.J."/>
            <person name="Kang M.S."/>
            <person name="Kim G.S."/>
            <person name="Lee C.S."/>
            <person name="Lim S."/>
            <person name="Lee J."/>
            <person name="Roh S.H."/>
            <person name="Kang H."/>
            <person name="Ha J.M."/>
            <person name="Bae S."/>
            <person name="Jung H.Y."/>
            <person name="Kim M.K."/>
        </authorList>
    </citation>
    <scope>NUCLEOTIDE SEQUENCE [LARGE SCALE GENOMIC DNA]</scope>
    <source>
        <strain evidence="3 4">LCS9</strain>
    </source>
</reference>
<dbReference type="CDD" id="cd07814">
    <property type="entry name" value="SRPBCC_CalC_Aha1-like"/>
    <property type="match status" value="1"/>
</dbReference>
<feature type="domain" description="Activator of Hsp90 ATPase homologue 1/2-like C-terminal" evidence="2">
    <location>
        <begin position="26"/>
        <end position="162"/>
    </location>
</feature>